<comment type="caution">
    <text evidence="2">The sequence shown here is derived from an EMBL/GenBank/DDBJ whole genome shotgun (WGS) entry which is preliminary data.</text>
</comment>
<dbReference type="Proteomes" id="UP000660024">
    <property type="component" value="Unassembled WGS sequence"/>
</dbReference>
<dbReference type="EMBL" id="JAEHFY010000030">
    <property type="protein sequence ID" value="MBK0384407.1"/>
    <property type="molecule type" value="Genomic_DNA"/>
</dbReference>
<evidence type="ECO:0000313" key="2">
    <source>
        <dbReference type="EMBL" id="MBK0384407.1"/>
    </source>
</evidence>
<organism evidence="2 3">
    <name type="scientific">Pedobacter segetis</name>
    <dbReference type="NCBI Taxonomy" id="2793069"/>
    <lineage>
        <taxon>Bacteria</taxon>
        <taxon>Pseudomonadati</taxon>
        <taxon>Bacteroidota</taxon>
        <taxon>Sphingobacteriia</taxon>
        <taxon>Sphingobacteriales</taxon>
        <taxon>Sphingobacteriaceae</taxon>
        <taxon>Pedobacter</taxon>
    </lineage>
</organism>
<feature type="compositionally biased region" description="Basic and acidic residues" evidence="1">
    <location>
        <begin position="61"/>
        <end position="71"/>
    </location>
</feature>
<keyword evidence="3" id="KW-1185">Reference proteome</keyword>
<dbReference type="RefSeq" id="WP_200588034.1">
    <property type="nucleotide sequence ID" value="NZ_JAEHFY010000030.1"/>
</dbReference>
<feature type="compositionally biased region" description="Basic and acidic residues" evidence="1">
    <location>
        <begin position="1"/>
        <end position="46"/>
    </location>
</feature>
<proteinExistence type="predicted"/>
<gene>
    <name evidence="2" type="ORF">I5M32_15675</name>
</gene>
<sequence length="71" mass="8290">MENQQSKEEKIKDKNQDSIASKKEEKHTEHPEKDVISIKDVIDKHPSSSNTHSLPLDEQQYDPHPRSQENK</sequence>
<evidence type="ECO:0000313" key="3">
    <source>
        <dbReference type="Proteomes" id="UP000660024"/>
    </source>
</evidence>
<evidence type="ECO:0000256" key="1">
    <source>
        <dbReference type="SAM" id="MobiDB-lite"/>
    </source>
</evidence>
<protein>
    <submittedName>
        <fullName evidence="2">Uncharacterized protein</fullName>
    </submittedName>
</protein>
<feature type="region of interest" description="Disordered" evidence="1">
    <location>
        <begin position="1"/>
        <end position="71"/>
    </location>
</feature>
<reference evidence="2 3" key="1">
    <citation type="submission" date="2020-12" db="EMBL/GenBank/DDBJ databases">
        <title>Bacterial novel species Pedobacter sp. SD-b isolated from soil.</title>
        <authorList>
            <person name="Jung H.-Y."/>
        </authorList>
    </citation>
    <scope>NUCLEOTIDE SEQUENCE [LARGE SCALE GENOMIC DNA]</scope>
    <source>
        <strain evidence="2 3">SD-b</strain>
    </source>
</reference>
<name>A0ABS1BND0_9SPHI</name>
<accession>A0ABS1BND0</accession>